<accession>A0ACB9CE42</accession>
<evidence type="ECO:0000313" key="1">
    <source>
        <dbReference type="EMBL" id="KAI3732531.1"/>
    </source>
</evidence>
<reference evidence="2" key="1">
    <citation type="journal article" date="2022" name="Mol. Ecol. Resour.">
        <title>The genomes of chicory, endive, great burdock and yacon provide insights into Asteraceae palaeo-polyploidization history and plant inulin production.</title>
        <authorList>
            <person name="Fan W."/>
            <person name="Wang S."/>
            <person name="Wang H."/>
            <person name="Wang A."/>
            <person name="Jiang F."/>
            <person name="Liu H."/>
            <person name="Zhao H."/>
            <person name="Xu D."/>
            <person name="Zhang Y."/>
        </authorList>
    </citation>
    <scope>NUCLEOTIDE SEQUENCE [LARGE SCALE GENOMIC DNA]</scope>
    <source>
        <strain evidence="2">cv. Yunnan</strain>
    </source>
</reference>
<dbReference type="Proteomes" id="UP001056120">
    <property type="component" value="Linkage Group LG21"/>
</dbReference>
<sequence>MYIRYSSRIRFTSFTTGFTGTLIEAISCTLPSPLALSFRTTRRPLFCLLPSNSSFTWEIHSVHGYVRYDCCFFRLFGTRYQGENMGRGHSVYLLAMTRNSNHIKAFGSVRKVIEVERFNFVDLD</sequence>
<dbReference type="EMBL" id="CM042038">
    <property type="protein sequence ID" value="KAI3732531.1"/>
    <property type="molecule type" value="Genomic_DNA"/>
</dbReference>
<comment type="caution">
    <text evidence="1">The sequence shown here is derived from an EMBL/GenBank/DDBJ whole genome shotgun (WGS) entry which is preliminary data.</text>
</comment>
<gene>
    <name evidence="1" type="ORF">L1987_63736</name>
</gene>
<name>A0ACB9CE42_9ASTR</name>
<protein>
    <submittedName>
        <fullName evidence="1">Uncharacterized protein</fullName>
    </submittedName>
</protein>
<reference evidence="1 2" key="2">
    <citation type="journal article" date="2022" name="Mol. Ecol. Resour.">
        <title>The genomes of chicory, endive, great burdock and yacon provide insights into Asteraceae paleo-polyploidization history and plant inulin production.</title>
        <authorList>
            <person name="Fan W."/>
            <person name="Wang S."/>
            <person name="Wang H."/>
            <person name="Wang A."/>
            <person name="Jiang F."/>
            <person name="Liu H."/>
            <person name="Zhao H."/>
            <person name="Xu D."/>
            <person name="Zhang Y."/>
        </authorList>
    </citation>
    <scope>NUCLEOTIDE SEQUENCE [LARGE SCALE GENOMIC DNA]</scope>
    <source>
        <strain evidence="2">cv. Yunnan</strain>
        <tissue evidence="1">Leaves</tissue>
    </source>
</reference>
<proteinExistence type="predicted"/>
<evidence type="ECO:0000313" key="2">
    <source>
        <dbReference type="Proteomes" id="UP001056120"/>
    </source>
</evidence>
<keyword evidence="2" id="KW-1185">Reference proteome</keyword>
<organism evidence="1 2">
    <name type="scientific">Smallanthus sonchifolius</name>
    <dbReference type="NCBI Taxonomy" id="185202"/>
    <lineage>
        <taxon>Eukaryota</taxon>
        <taxon>Viridiplantae</taxon>
        <taxon>Streptophyta</taxon>
        <taxon>Embryophyta</taxon>
        <taxon>Tracheophyta</taxon>
        <taxon>Spermatophyta</taxon>
        <taxon>Magnoliopsida</taxon>
        <taxon>eudicotyledons</taxon>
        <taxon>Gunneridae</taxon>
        <taxon>Pentapetalae</taxon>
        <taxon>asterids</taxon>
        <taxon>campanulids</taxon>
        <taxon>Asterales</taxon>
        <taxon>Asteraceae</taxon>
        <taxon>Asteroideae</taxon>
        <taxon>Heliantheae alliance</taxon>
        <taxon>Millerieae</taxon>
        <taxon>Smallanthus</taxon>
    </lineage>
</organism>